<dbReference type="GO" id="GO:0000150">
    <property type="term" value="F:DNA strand exchange activity"/>
    <property type="evidence" value="ECO:0007669"/>
    <property type="project" value="InterPro"/>
</dbReference>
<dbReference type="InterPro" id="IPR011109">
    <property type="entry name" value="DNA_bind_recombinase_dom"/>
</dbReference>
<feature type="domain" description="Recombinase" evidence="2">
    <location>
        <begin position="175"/>
        <end position="316"/>
    </location>
</feature>
<evidence type="ECO:0000313" key="3">
    <source>
        <dbReference type="EMBL" id="KAA0998242.1"/>
    </source>
</evidence>
<dbReference type="SMART" id="SM00857">
    <property type="entry name" value="Resolvase"/>
    <property type="match status" value="1"/>
</dbReference>
<dbReference type="InterPro" id="IPR006119">
    <property type="entry name" value="Resolv_N"/>
</dbReference>
<feature type="domain" description="Resolvase/invertase-type recombinase catalytic" evidence="1">
    <location>
        <begin position="17"/>
        <end position="168"/>
    </location>
</feature>
<keyword evidence="4" id="KW-1185">Reference proteome</keyword>
<evidence type="ECO:0000313" key="4">
    <source>
        <dbReference type="Proteomes" id="UP000325273"/>
    </source>
</evidence>
<protein>
    <submittedName>
        <fullName evidence="3">Recombinase family protein</fullName>
    </submittedName>
</protein>
<dbReference type="InterPro" id="IPR025827">
    <property type="entry name" value="Zn_ribbon_recom_dom"/>
</dbReference>
<dbReference type="SUPFAM" id="SSF53041">
    <property type="entry name" value="Resolvase-like"/>
    <property type="match status" value="1"/>
</dbReference>
<dbReference type="Pfam" id="PF07508">
    <property type="entry name" value="Recombinase"/>
    <property type="match status" value="1"/>
</dbReference>
<gene>
    <name evidence="3" type="ORF">FVF58_45535</name>
</gene>
<dbReference type="CDD" id="cd00338">
    <property type="entry name" value="Ser_Recombinase"/>
    <property type="match status" value="1"/>
</dbReference>
<evidence type="ECO:0000259" key="1">
    <source>
        <dbReference type="PROSITE" id="PS51736"/>
    </source>
</evidence>
<accession>A0A5B0G4V5</accession>
<proteinExistence type="predicted"/>
<comment type="caution">
    <text evidence="3">The sequence shown here is derived from an EMBL/GenBank/DDBJ whole genome shotgun (WGS) entry which is preliminary data.</text>
</comment>
<dbReference type="InterPro" id="IPR038109">
    <property type="entry name" value="DNA_bind_recomb_sf"/>
</dbReference>
<dbReference type="PANTHER" id="PTHR30461">
    <property type="entry name" value="DNA-INVERTASE FROM LAMBDOID PROPHAGE"/>
    <property type="match status" value="1"/>
</dbReference>
<dbReference type="PROSITE" id="PS51736">
    <property type="entry name" value="RECOMBINASES_3"/>
    <property type="match status" value="1"/>
</dbReference>
<dbReference type="RefSeq" id="WP_149676123.1">
    <property type="nucleotide sequence ID" value="NZ_VTUZ01000062.1"/>
</dbReference>
<reference evidence="3 4" key="1">
    <citation type="submission" date="2019-08" db="EMBL/GenBank/DDBJ databases">
        <title>Paraburkholderia sp. DCY113.</title>
        <authorList>
            <person name="Kang J."/>
        </authorList>
    </citation>
    <scope>NUCLEOTIDE SEQUENCE [LARGE SCALE GENOMIC DNA]</scope>
    <source>
        <strain evidence="3 4">DCY113</strain>
    </source>
</reference>
<dbReference type="Gene3D" id="3.90.1750.20">
    <property type="entry name" value="Putative Large Serine Recombinase, Chain B, Domain 2"/>
    <property type="match status" value="1"/>
</dbReference>
<dbReference type="PANTHER" id="PTHR30461:SF23">
    <property type="entry name" value="DNA RECOMBINASE-RELATED"/>
    <property type="match status" value="1"/>
</dbReference>
<dbReference type="Gene3D" id="3.40.50.1390">
    <property type="entry name" value="Resolvase, N-terminal catalytic domain"/>
    <property type="match status" value="1"/>
</dbReference>
<sequence>MSTERYQKVTDDHLRRDAFLYVRQSSLRQVFENTESTKRQYALRERAVSLGWPIERIHVIDTDLGQSGASAEHRDGFQQLVSEVAIGHAGIVLGLEVSRLARNNADWHRLIELAALTHTLILDEDGVYDPAYFNDRLLLGLKGTMSEAELHVLNARLQGGMRNKARRGELELPLPIGLTYHPNGSVVLDPDQQIHASLRLLFDTYRQTRSASMVVRRFRREGWSFPRRIRRGIGKGEVHWGALNTSRVLQILHNPRYAGAFVYGRTRTGRKADLTNTQVRVAQSDWQVLIREAHIGYIDWDEFERNQVTLRQSANGFGSELVRGTFPREGGGLLQGRVICGRCGNRMRVRYQRVSGRLEPYYVCHDVSAHDAGKPCQSIRGRAIDGAIGALLLETVGPAAIEVALAVEDEIAGRIEQANSMRLKQLERARYEAELARRRYMNVDPANRMVADTLEADWNDRLRRLDALQQEHDRLRQSDHRLLGDEARARIRALAEDFANVWNDCRVESVERKRMLGLLIEDVTLVKSEKISIHVRFRGGRTTSLEVDKPRPMALVRKTQPAVVSVIDELLETCTDQQVASRLNELGYTNWQHQAFTARKVALIRTTYRLPSRYERLRSRGLLTGAELAAQLEVSQTTIHQWGRQGLLRRQIYGHDHRCLYEPPGDVVLVRGAGGSKTTRATVVAPATGQGAM</sequence>
<organism evidence="3 4">
    <name type="scientific">Paraburkholderia panacisoli</name>
    <dbReference type="NCBI Taxonomy" id="2603818"/>
    <lineage>
        <taxon>Bacteria</taxon>
        <taxon>Pseudomonadati</taxon>
        <taxon>Pseudomonadota</taxon>
        <taxon>Betaproteobacteria</taxon>
        <taxon>Burkholderiales</taxon>
        <taxon>Burkholderiaceae</taxon>
        <taxon>Paraburkholderia</taxon>
    </lineage>
</organism>
<dbReference type="AlphaFoldDB" id="A0A5B0G4V5"/>
<dbReference type="InterPro" id="IPR050639">
    <property type="entry name" value="SSR_resolvase"/>
</dbReference>
<dbReference type="PROSITE" id="PS51737">
    <property type="entry name" value="RECOMBINASE_DNA_BIND"/>
    <property type="match status" value="1"/>
</dbReference>
<dbReference type="Proteomes" id="UP000325273">
    <property type="component" value="Unassembled WGS sequence"/>
</dbReference>
<evidence type="ECO:0000259" key="2">
    <source>
        <dbReference type="PROSITE" id="PS51737"/>
    </source>
</evidence>
<name>A0A5B0G4V5_9BURK</name>
<dbReference type="InterPro" id="IPR036162">
    <property type="entry name" value="Resolvase-like_N_sf"/>
</dbReference>
<dbReference type="Pfam" id="PF00239">
    <property type="entry name" value="Resolvase"/>
    <property type="match status" value="1"/>
</dbReference>
<dbReference type="EMBL" id="VTUZ01000062">
    <property type="protein sequence ID" value="KAA0998242.1"/>
    <property type="molecule type" value="Genomic_DNA"/>
</dbReference>
<dbReference type="Pfam" id="PF13408">
    <property type="entry name" value="Zn_ribbon_recom"/>
    <property type="match status" value="1"/>
</dbReference>
<dbReference type="GO" id="GO:0003677">
    <property type="term" value="F:DNA binding"/>
    <property type="evidence" value="ECO:0007669"/>
    <property type="project" value="InterPro"/>
</dbReference>